<sequence length="63" mass="7156">MFPEYDGGPNMTLKKTPAGETPAMMTITQKKKKSDLGWHHFFERLAADKALDTRQALPHNVQE</sequence>
<evidence type="ECO:0000313" key="2">
    <source>
        <dbReference type="Proteomes" id="UP000217935"/>
    </source>
</evidence>
<name>A0A291G7P5_9RHOB</name>
<keyword evidence="2" id="KW-1185">Reference proteome</keyword>
<evidence type="ECO:0000313" key="1">
    <source>
        <dbReference type="EMBL" id="ATG46449.1"/>
    </source>
</evidence>
<gene>
    <name evidence="1" type="ORF">CEW89_02035</name>
</gene>
<dbReference type="STRING" id="1758178.GCA_001550095_00295"/>
<dbReference type="KEGG" id="ceh:CEW89_02035"/>
<dbReference type="Proteomes" id="UP000217935">
    <property type="component" value="Chromosome"/>
</dbReference>
<protein>
    <submittedName>
        <fullName evidence="1">Uncharacterized protein</fullName>
    </submittedName>
</protein>
<proteinExistence type="predicted"/>
<accession>A0A291G7P5</accession>
<reference evidence="1 2" key="1">
    <citation type="submission" date="2017-06" db="EMBL/GenBank/DDBJ databases">
        <title>Celeribacter sp. TSPH2 complete genome sequence.</title>
        <authorList>
            <person name="Woo J.-H."/>
            <person name="Kim H.-S."/>
        </authorList>
    </citation>
    <scope>NUCLEOTIDE SEQUENCE [LARGE SCALE GENOMIC DNA]</scope>
    <source>
        <strain evidence="1 2">TSPH2</strain>
    </source>
</reference>
<dbReference type="AlphaFoldDB" id="A0A291G7P5"/>
<dbReference type="EMBL" id="CP022196">
    <property type="protein sequence ID" value="ATG46449.1"/>
    <property type="molecule type" value="Genomic_DNA"/>
</dbReference>
<organism evidence="1 2">
    <name type="scientific">Celeribacter ethanolicus</name>
    <dbReference type="NCBI Taxonomy" id="1758178"/>
    <lineage>
        <taxon>Bacteria</taxon>
        <taxon>Pseudomonadati</taxon>
        <taxon>Pseudomonadota</taxon>
        <taxon>Alphaproteobacteria</taxon>
        <taxon>Rhodobacterales</taxon>
        <taxon>Roseobacteraceae</taxon>
        <taxon>Celeribacter</taxon>
    </lineage>
</organism>